<protein>
    <recommendedName>
        <fullName evidence="4">Tyr recombinase domain-containing protein</fullName>
    </recommendedName>
</protein>
<dbReference type="Proteomes" id="UP001189429">
    <property type="component" value="Unassembled WGS sequence"/>
</dbReference>
<accession>A0ABN9S392</accession>
<keyword evidence="3" id="KW-1185">Reference proteome</keyword>
<evidence type="ECO:0000313" key="3">
    <source>
        <dbReference type="Proteomes" id="UP001189429"/>
    </source>
</evidence>
<organism evidence="2 3">
    <name type="scientific">Prorocentrum cordatum</name>
    <dbReference type="NCBI Taxonomy" id="2364126"/>
    <lineage>
        <taxon>Eukaryota</taxon>
        <taxon>Sar</taxon>
        <taxon>Alveolata</taxon>
        <taxon>Dinophyceae</taxon>
        <taxon>Prorocentrales</taxon>
        <taxon>Prorocentraceae</taxon>
        <taxon>Prorocentrum</taxon>
    </lineage>
</organism>
<dbReference type="InterPro" id="IPR013762">
    <property type="entry name" value="Integrase-like_cat_sf"/>
</dbReference>
<evidence type="ECO:0000256" key="1">
    <source>
        <dbReference type="ARBA" id="ARBA00023172"/>
    </source>
</evidence>
<evidence type="ECO:0008006" key="4">
    <source>
        <dbReference type="Google" id="ProtNLM"/>
    </source>
</evidence>
<comment type="caution">
    <text evidence="2">The sequence shown here is derived from an EMBL/GenBank/DDBJ whole genome shotgun (WGS) entry which is preliminary data.</text>
</comment>
<dbReference type="EMBL" id="CAUYUJ010009003">
    <property type="protein sequence ID" value="CAK0825593.1"/>
    <property type="molecule type" value="Genomic_DNA"/>
</dbReference>
<proteinExistence type="predicted"/>
<evidence type="ECO:0000313" key="2">
    <source>
        <dbReference type="EMBL" id="CAK0825593.1"/>
    </source>
</evidence>
<dbReference type="InterPro" id="IPR011010">
    <property type="entry name" value="DNA_brk_join_enz"/>
</dbReference>
<keyword evidence="1" id="KW-0233">DNA recombination</keyword>
<dbReference type="SUPFAM" id="SSF56349">
    <property type="entry name" value="DNA breaking-rejoining enzymes"/>
    <property type="match status" value="1"/>
</dbReference>
<sequence length="392" mass="42497">AMPRQWGMEPWPLTADKLRALGTTLKAGKYRSASMYLSAYWVEAERRGCHLTGTMVQVLKDATRSCNRGLGPPVQALPFTFADFRNLPGSDDPWVRNGPVGPRNCLVGGVWWLAREVELSAARACLVRFVGDGAEMVASWRLPASKNDPSALGATRSHGCCCDEPLGADLCPAHTLQARMVLLRRLFPLRFSPDGSPDDDLPLFPTSEGRVCTKDAMVAHIAAAADLLHLREAGADGVHRWTGHSLRVTGARFLAGAGLDARAMQLLGRWGSDAVLGYIRDAPLAWSNTWANEMYDNLKESLARCADNPTQRPNTPSTCPEYHLAVNPQSGIVHRIAAGYTVPAPCGWIIACGWKPSDLAAATMEHALPSPYKKMCCECLPAERALAKATAQ</sequence>
<gene>
    <name evidence="2" type="ORF">PCOR1329_LOCUS25690</name>
</gene>
<dbReference type="Gene3D" id="1.10.443.10">
    <property type="entry name" value="Intergrase catalytic core"/>
    <property type="match status" value="1"/>
</dbReference>
<reference evidence="2" key="1">
    <citation type="submission" date="2023-10" db="EMBL/GenBank/DDBJ databases">
        <authorList>
            <person name="Chen Y."/>
            <person name="Shah S."/>
            <person name="Dougan E. K."/>
            <person name="Thang M."/>
            <person name="Chan C."/>
        </authorList>
    </citation>
    <scope>NUCLEOTIDE SEQUENCE [LARGE SCALE GENOMIC DNA]</scope>
</reference>
<name>A0ABN9S392_9DINO</name>
<feature type="non-terminal residue" evidence="2">
    <location>
        <position position="1"/>
    </location>
</feature>